<dbReference type="AlphaFoldDB" id="W9HFM5"/>
<sequence length="262" mass="27482">MVEVTVLLSIGRHPASGRARRAPLDAQALEMALRLVEAGVARGVHAIHAGDPADPTLRDYLGMGLERLEVLETAPGVDPVPALIQRLRATAPAIILAGAVAESGEDSGMVPYLVAQALERPLVPDIVALEFSGDGVDLTQALPRGGRRLVSAGPSLVATLHGSAPAARQSAFARARRGVIDVRPSGGLETIGDAFLTECAARPWRARPKLMAVRRGGSALDRMKAATETRSGQGRVMIQPSPEEAAAAIYDSLAMSAWSNRE</sequence>
<accession>W9HFM5</accession>
<dbReference type="RefSeq" id="WP_037446097.1">
    <property type="nucleotide sequence ID" value="NZ_AVFL01000001.1"/>
</dbReference>
<protein>
    <submittedName>
        <fullName evidence="3">Electron transfer flavoprotein subunit beta</fullName>
    </submittedName>
</protein>
<evidence type="ECO:0000313" key="4">
    <source>
        <dbReference type="Proteomes" id="UP000019486"/>
    </source>
</evidence>
<proteinExistence type="predicted"/>
<dbReference type="InterPro" id="IPR014730">
    <property type="entry name" value="ETF_a/b_N"/>
</dbReference>
<dbReference type="SUPFAM" id="SSF52402">
    <property type="entry name" value="Adenine nucleotide alpha hydrolases-like"/>
    <property type="match status" value="1"/>
</dbReference>
<keyword evidence="1" id="KW-0813">Transport</keyword>
<dbReference type="Pfam" id="PF01012">
    <property type="entry name" value="ETF"/>
    <property type="match status" value="1"/>
</dbReference>
<dbReference type="Proteomes" id="UP000019486">
    <property type="component" value="Unassembled WGS sequence"/>
</dbReference>
<name>W9HFM5_9PROT</name>
<dbReference type="SMART" id="SM00893">
    <property type="entry name" value="ETF"/>
    <property type="match status" value="1"/>
</dbReference>
<reference evidence="3 4" key="1">
    <citation type="submission" date="2013-08" db="EMBL/GenBank/DDBJ databases">
        <title>The genome sequence of Skermanella stibiiresistens.</title>
        <authorList>
            <person name="Zhu W."/>
            <person name="Wang G."/>
        </authorList>
    </citation>
    <scope>NUCLEOTIDE SEQUENCE [LARGE SCALE GENOMIC DNA]</scope>
    <source>
        <strain evidence="3 4">SB22</strain>
    </source>
</reference>
<organism evidence="3 4">
    <name type="scientific">Skermanella stibiiresistens SB22</name>
    <dbReference type="NCBI Taxonomy" id="1385369"/>
    <lineage>
        <taxon>Bacteria</taxon>
        <taxon>Pseudomonadati</taxon>
        <taxon>Pseudomonadota</taxon>
        <taxon>Alphaproteobacteria</taxon>
        <taxon>Rhodospirillales</taxon>
        <taxon>Azospirillaceae</taxon>
        <taxon>Skermanella</taxon>
    </lineage>
</organism>
<evidence type="ECO:0000259" key="2">
    <source>
        <dbReference type="SMART" id="SM00893"/>
    </source>
</evidence>
<dbReference type="PATRIC" id="fig|1385369.3.peg.406"/>
<evidence type="ECO:0000313" key="3">
    <source>
        <dbReference type="EMBL" id="EWY42678.1"/>
    </source>
</evidence>
<evidence type="ECO:0000256" key="1">
    <source>
        <dbReference type="ARBA" id="ARBA00022982"/>
    </source>
</evidence>
<feature type="domain" description="Electron transfer flavoprotein alpha/beta-subunit N-terminal" evidence="2">
    <location>
        <begin position="10"/>
        <end position="195"/>
    </location>
</feature>
<dbReference type="EMBL" id="AVFL01000001">
    <property type="protein sequence ID" value="EWY42678.1"/>
    <property type="molecule type" value="Genomic_DNA"/>
</dbReference>
<dbReference type="Gene3D" id="3.40.50.620">
    <property type="entry name" value="HUPs"/>
    <property type="match status" value="1"/>
</dbReference>
<dbReference type="STRING" id="1385369.N825_02075"/>
<keyword evidence="4" id="KW-1185">Reference proteome</keyword>
<gene>
    <name evidence="3" type="ORF">N825_02075</name>
</gene>
<dbReference type="InterPro" id="IPR014729">
    <property type="entry name" value="Rossmann-like_a/b/a_fold"/>
</dbReference>
<dbReference type="OrthoDB" id="5598152at2"/>
<comment type="caution">
    <text evidence="3">The sequence shown here is derived from an EMBL/GenBank/DDBJ whole genome shotgun (WGS) entry which is preliminary data.</text>
</comment>
<keyword evidence="1" id="KW-0249">Electron transport</keyword>